<dbReference type="SMART" id="SM01008">
    <property type="entry name" value="Ald_Xan_dh_C"/>
    <property type="match status" value="1"/>
</dbReference>
<proteinExistence type="predicted"/>
<dbReference type="Pfam" id="PF02738">
    <property type="entry name" value="MoCoBD_1"/>
    <property type="match status" value="1"/>
</dbReference>
<dbReference type="RefSeq" id="WP_353439575.1">
    <property type="nucleotide sequence ID" value="NZ_CP099959.1"/>
</dbReference>
<dbReference type="InterPro" id="IPR008274">
    <property type="entry name" value="AldOxase/xan_DH_MoCoBD1"/>
</dbReference>
<evidence type="ECO:0000313" key="2">
    <source>
        <dbReference type="EMBL" id="XCC58351.1"/>
    </source>
</evidence>
<reference evidence="2" key="1">
    <citation type="submission" date="2022-06" db="EMBL/GenBank/DDBJ databases">
        <title>New Polynucleobacter species.</title>
        <authorList>
            <person name="Hahn M.W."/>
        </authorList>
    </citation>
    <scope>NUCLEOTIDE SEQUENCE</scope>
    <source>
        <strain evidence="2">UK-FUSCHL-C3</strain>
    </source>
</reference>
<dbReference type="PIRSF" id="PIRSF036389">
    <property type="entry name" value="IOR_B"/>
    <property type="match status" value="1"/>
</dbReference>
<accession>A0AAU8A3T9</accession>
<dbReference type="SUPFAM" id="SSF56003">
    <property type="entry name" value="Molybdenum cofactor-binding domain"/>
    <property type="match status" value="2"/>
</dbReference>
<dbReference type="AlphaFoldDB" id="A0AAU8A3T9"/>
<dbReference type="Gene3D" id="3.90.1170.50">
    <property type="entry name" value="Aldehyde oxidase/xanthine dehydrogenase, a/b hammerhead"/>
    <property type="match status" value="1"/>
</dbReference>
<dbReference type="InterPro" id="IPR046867">
    <property type="entry name" value="AldOxase/xan_DH_MoCoBD2"/>
</dbReference>
<sequence>MNARVPNLSRRQFIVGTSAITTGLAIGLEFPGVIGTAHAQAADKASAPEIGVWVVIQPNDTVVIRVVRSEMGQGTITGLAQLVAEELECDWKKITIDYPTPGESLKRKGVWGSFSTGGSRGIRTSEDYVRKGGAAARIMLVQAAANQWGVPAVECLAVNSIITHQASGRSVSFGKVAAAAAKLPVPDAKGIELKDPKRWKVIGKPMDRLDSLADKVTGKQVYAIDLKMPGMLNATIKDSPVFGGKLKSFDASKVAGMKGVKKVVQVGDSAVAVIADTFWQAKTAMDRLPIVWDEGPNANVQQADILKRLEEGLKAEQTFVGNANGDYKKVAADSSKTIEAQFFYPFLNHAPMEPMNATAVWTPDSCRAWVPTQDGEASLAAVIAASGLTADKCDVIKVNLGGGFGRRGAFQDYTTQVVNIAKQMPGTPIKLIWTREEDMTQGRYHPIMMCKMSASFDSKKNLTGVHMRLSGQSILTSVRPAVVAQNKGMDPLVFQGVAKGGEHGISYDFPNLMIDHAMRNTHVPPGFWRGVNINQNAVFMECFMDELAEYAGVDPVEFRRKYSANYPRNLAVLNAVADRIGWTKPAPAGVFRGIAQQKSFGSFVAAACELSVTDGNKVKIHRIVAATDPGYAVNPAQIERQVSGSFVYGLSALFEEECTVKNGRIEQTNFDTFGSIRLKQMPKVETIIIQGGGKEWGGIGEPTISVAAPAVLNAFYRATGKRIRTVPLKNSGITLV</sequence>
<feature type="domain" description="Aldehyde oxidase/xanthine dehydrogenase a/b hammerhead" evidence="1">
    <location>
        <begin position="217"/>
        <end position="296"/>
    </location>
</feature>
<dbReference type="InterPro" id="IPR052516">
    <property type="entry name" value="N-heterocyclic_Hydroxylase"/>
</dbReference>
<dbReference type="InterPro" id="IPR037165">
    <property type="entry name" value="AldOxase/xan_DH_Mopterin-bd_sf"/>
</dbReference>
<dbReference type="InterPro" id="IPR012368">
    <property type="entry name" value="OxRdtase_Mopterin-bd_su_IorB"/>
</dbReference>
<name>A0AAU8A3T9_9BURK</name>
<dbReference type="InterPro" id="IPR019546">
    <property type="entry name" value="TAT_signal_bac_arc"/>
</dbReference>
<dbReference type="NCBIfam" id="TIGR01409">
    <property type="entry name" value="TAT_signal_seq"/>
    <property type="match status" value="1"/>
</dbReference>
<dbReference type="PANTHER" id="PTHR47495:SF2">
    <property type="entry name" value="ALDEHYDE DEHYDROGENASE"/>
    <property type="match status" value="1"/>
</dbReference>
<dbReference type="GO" id="GO:0016491">
    <property type="term" value="F:oxidoreductase activity"/>
    <property type="evidence" value="ECO:0007669"/>
    <property type="project" value="InterPro"/>
</dbReference>
<dbReference type="InterPro" id="IPR006311">
    <property type="entry name" value="TAT_signal"/>
</dbReference>
<dbReference type="InterPro" id="IPR000674">
    <property type="entry name" value="Ald_Oxase/Xan_DH_a/b"/>
</dbReference>
<organism evidence="2">
    <name type="scientific">Polynucleobacter sp. UK-FUSCHL-C3</name>
    <dbReference type="NCBI Taxonomy" id="2955208"/>
    <lineage>
        <taxon>Bacteria</taxon>
        <taxon>Pseudomonadati</taxon>
        <taxon>Pseudomonadota</taxon>
        <taxon>Betaproteobacteria</taxon>
        <taxon>Burkholderiales</taxon>
        <taxon>Burkholderiaceae</taxon>
        <taxon>Polynucleobacter</taxon>
    </lineage>
</organism>
<protein>
    <submittedName>
        <fullName evidence="2">Molybdopterin-dependent oxidoreductase</fullName>
    </submittedName>
</protein>
<dbReference type="PANTHER" id="PTHR47495">
    <property type="entry name" value="ALDEHYDE DEHYDROGENASE"/>
    <property type="match status" value="1"/>
</dbReference>
<dbReference type="EMBL" id="CP099959">
    <property type="protein sequence ID" value="XCC58351.1"/>
    <property type="molecule type" value="Genomic_DNA"/>
</dbReference>
<gene>
    <name evidence="2" type="ORF">NKE59_03400</name>
</gene>
<evidence type="ECO:0000259" key="1">
    <source>
        <dbReference type="SMART" id="SM01008"/>
    </source>
</evidence>
<dbReference type="PROSITE" id="PS51318">
    <property type="entry name" value="TAT"/>
    <property type="match status" value="1"/>
</dbReference>
<dbReference type="Pfam" id="PF20256">
    <property type="entry name" value="MoCoBD_2"/>
    <property type="match status" value="2"/>
</dbReference>
<dbReference type="Gene3D" id="3.30.365.10">
    <property type="entry name" value="Aldehyde oxidase/xanthine dehydrogenase, molybdopterin binding domain"/>
    <property type="match status" value="4"/>
</dbReference>